<comment type="caution">
    <text evidence="1">The sequence shown here is derived from an EMBL/GenBank/DDBJ whole genome shotgun (WGS) entry which is preliminary data.</text>
</comment>
<evidence type="ECO:0000313" key="1">
    <source>
        <dbReference type="EMBL" id="CAD6196509.1"/>
    </source>
</evidence>
<dbReference type="Proteomes" id="UP000835052">
    <property type="component" value="Unassembled WGS sequence"/>
</dbReference>
<sequence>MNTVCNLFNATTDNVVINRDYSNDDIWLMINYNMTPCTSLEDVRWGWSVAYCQSTTCREYLPMLQWKIDVNGDTFRSPHPGLSIGNYIENHNQGFSYNTACNLFNATTDNVVVDRGDSGSVIWLMINYNLTTCGSLENIEMLWSAPYCQPIGCGASAPMIQWKINVEGGKYSTAWSTNASIYCGGVCPTNPLCVEGFQLYPDSRYQDFMCIREISQ</sequence>
<proteinExistence type="predicted"/>
<protein>
    <submittedName>
        <fullName evidence="1">Uncharacterized protein</fullName>
    </submittedName>
</protein>
<gene>
    <name evidence="1" type="ORF">CAUJ_LOCUS12423</name>
</gene>
<dbReference type="EMBL" id="CAJGYM010000074">
    <property type="protein sequence ID" value="CAD6196509.1"/>
    <property type="molecule type" value="Genomic_DNA"/>
</dbReference>
<reference evidence="1" key="1">
    <citation type="submission" date="2020-10" db="EMBL/GenBank/DDBJ databases">
        <authorList>
            <person name="Kikuchi T."/>
        </authorList>
    </citation>
    <scope>NUCLEOTIDE SEQUENCE</scope>
    <source>
        <strain evidence="1">NKZ352</strain>
    </source>
</reference>
<organism evidence="1 2">
    <name type="scientific">Caenorhabditis auriculariae</name>
    <dbReference type="NCBI Taxonomy" id="2777116"/>
    <lineage>
        <taxon>Eukaryota</taxon>
        <taxon>Metazoa</taxon>
        <taxon>Ecdysozoa</taxon>
        <taxon>Nematoda</taxon>
        <taxon>Chromadorea</taxon>
        <taxon>Rhabditida</taxon>
        <taxon>Rhabditina</taxon>
        <taxon>Rhabditomorpha</taxon>
        <taxon>Rhabditoidea</taxon>
        <taxon>Rhabditidae</taxon>
        <taxon>Peloderinae</taxon>
        <taxon>Caenorhabditis</taxon>
    </lineage>
</organism>
<dbReference type="AlphaFoldDB" id="A0A8S1HLB9"/>
<name>A0A8S1HLB9_9PELO</name>
<accession>A0A8S1HLB9</accession>
<keyword evidence="2" id="KW-1185">Reference proteome</keyword>
<evidence type="ECO:0000313" key="2">
    <source>
        <dbReference type="Proteomes" id="UP000835052"/>
    </source>
</evidence>